<sequence length="341" mass="34985">MFNRVESMSRRSALSSTISGRSASYAIGVDLGATKIAAALVSRDGRVVAEKRVPTEPALGEEAVIGRMATLVQELSQEASGPLAGVGIGTPGYVNSAAGIVQNAVNLGWQEVPLAQRLQAALPMHLDIWVENDANVQALGEYYFGAARGCDHFVFIGIGSGLGSGIISRGALITGATYMAAEMGHLSLDPEGRQCACGLRGCVETVVSGPGIVASVQKYLAQGRPMGSRLAAGGPLTPERVLQAAQEGDPAARAAFAEAASWLGMVFAAYVAILNPAKIVIGGGLGLSGFDLLVPDAMGELRRRVGAQSLEALQVVRSQLSSSAVGASALVWAAAGQDGQR</sequence>
<dbReference type="PROSITE" id="PS01125">
    <property type="entry name" value="ROK"/>
    <property type="match status" value="1"/>
</dbReference>
<dbReference type="OrthoDB" id="9795247at2"/>
<proteinExistence type="inferred from homology"/>
<comment type="similarity">
    <text evidence="1">Belongs to the ROK (NagC/XylR) family.</text>
</comment>
<protein>
    <submittedName>
        <fullName evidence="2">ROK family protein</fullName>
    </submittedName>
</protein>
<dbReference type="InterPro" id="IPR049874">
    <property type="entry name" value="ROK_cs"/>
</dbReference>
<dbReference type="PANTHER" id="PTHR18964:SF149">
    <property type="entry name" value="BIFUNCTIONAL UDP-N-ACETYLGLUCOSAMINE 2-EPIMERASE_N-ACETYLMANNOSAMINE KINASE"/>
    <property type="match status" value="1"/>
</dbReference>
<dbReference type="Gene3D" id="3.30.420.40">
    <property type="match status" value="2"/>
</dbReference>
<dbReference type="EMBL" id="VIGC01000009">
    <property type="protein sequence ID" value="TQE96195.1"/>
    <property type="molecule type" value="Genomic_DNA"/>
</dbReference>
<accession>A0A540VHF6</accession>
<gene>
    <name evidence="2" type="ORF">FKZ61_08940</name>
</gene>
<dbReference type="SUPFAM" id="SSF53067">
    <property type="entry name" value="Actin-like ATPase domain"/>
    <property type="match status" value="1"/>
</dbReference>
<dbReference type="InterPro" id="IPR000600">
    <property type="entry name" value="ROK"/>
</dbReference>
<keyword evidence="3" id="KW-1185">Reference proteome</keyword>
<dbReference type="AlphaFoldDB" id="A0A540VHF6"/>
<comment type="caution">
    <text evidence="2">The sequence shown here is derived from an EMBL/GenBank/DDBJ whole genome shotgun (WGS) entry which is preliminary data.</text>
</comment>
<evidence type="ECO:0000313" key="2">
    <source>
        <dbReference type="EMBL" id="TQE96195.1"/>
    </source>
</evidence>
<dbReference type="PANTHER" id="PTHR18964">
    <property type="entry name" value="ROK (REPRESSOR, ORF, KINASE) FAMILY"/>
    <property type="match status" value="1"/>
</dbReference>
<evidence type="ECO:0000256" key="1">
    <source>
        <dbReference type="ARBA" id="ARBA00006479"/>
    </source>
</evidence>
<organism evidence="2 3">
    <name type="scientific">Litorilinea aerophila</name>
    <dbReference type="NCBI Taxonomy" id="1204385"/>
    <lineage>
        <taxon>Bacteria</taxon>
        <taxon>Bacillati</taxon>
        <taxon>Chloroflexota</taxon>
        <taxon>Caldilineae</taxon>
        <taxon>Caldilineales</taxon>
        <taxon>Caldilineaceae</taxon>
        <taxon>Litorilinea</taxon>
    </lineage>
</organism>
<name>A0A540VHF6_9CHLR</name>
<dbReference type="InterPro" id="IPR043129">
    <property type="entry name" value="ATPase_NBD"/>
</dbReference>
<dbReference type="InParanoid" id="A0A540VHF6"/>
<reference evidence="2 3" key="1">
    <citation type="submission" date="2019-06" db="EMBL/GenBank/DDBJ databases">
        <title>Genome sequence of Litorilinea aerophila BAA-2444.</title>
        <authorList>
            <person name="Maclea K.S."/>
            <person name="Maurais E.G."/>
            <person name="Iannazzi L.C."/>
        </authorList>
    </citation>
    <scope>NUCLEOTIDE SEQUENCE [LARGE SCALE GENOMIC DNA]</scope>
    <source>
        <strain evidence="2 3">ATCC BAA-2444</strain>
    </source>
</reference>
<dbReference type="Pfam" id="PF00480">
    <property type="entry name" value="ROK"/>
    <property type="match status" value="1"/>
</dbReference>
<evidence type="ECO:0000313" key="3">
    <source>
        <dbReference type="Proteomes" id="UP000317371"/>
    </source>
</evidence>
<dbReference type="Proteomes" id="UP000317371">
    <property type="component" value="Unassembled WGS sequence"/>
</dbReference>